<organism evidence="13 14">
    <name type="scientific">Cohnella endophytica</name>
    <dbReference type="NCBI Taxonomy" id="2419778"/>
    <lineage>
        <taxon>Bacteria</taxon>
        <taxon>Bacillati</taxon>
        <taxon>Bacillota</taxon>
        <taxon>Bacilli</taxon>
        <taxon>Bacillales</taxon>
        <taxon>Paenibacillaceae</taxon>
        <taxon>Cohnella</taxon>
    </lineage>
</organism>
<comment type="cofactor">
    <cofactor evidence="1">
        <name>Mg(2+)</name>
        <dbReference type="ChEBI" id="CHEBI:18420"/>
    </cofactor>
</comment>
<keyword evidence="5 12" id="KW-0808">Transferase</keyword>
<dbReference type="FunFam" id="1.10.600.10:FF:000001">
    <property type="entry name" value="Geranylgeranyl diphosphate synthase"/>
    <property type="match status" value="1"/>
</dbReference>
<dbReference type="GO" id="GO:0046872">
    <property type="term" value="F:metal ion binding"/>
    <property type="evidence" value="ECO:0007669"/>
    <property type="project" value="UniProtKB-KW"/>
</dbReference>
<evidence type="ECO:0000256" key="1">
    <source>
        <dbReference type="ARBA" id="ARBA00001946"/>
    </source>
</evidence>
<dbReference type="GO" id="GO:0005737">
    <property type="term" value="C:cytoplasm"/>
    <property type="evidence" value="ECO:0007669"/>
    <property type="project" value="UniProtKB-ARBA"/>
</dbReference>
<comment type="similarity">
    <text evidence="2 12">Belongs to the FPP/GGPP synthase family.</text>
</comment>
<dbReference type="PROSITE" id="PS00444">
    <property type="entry name" value="POLYPRENYL_SYNTHASE_2"/>
    <property type="match status" value="1"/>
</dbReference>
<keyword evidence="6" id="KW-0479">Metal-binding</keyword>
<evidence type="ECO:0000256" key="7">
    <source>
        <dbReference type="ARBA" id="ARBA00022842"/>
    </source>
</evidence>
<sequence length="338" mass="36758">MRDCSASLSRTKHKRAAVAVLCRRATFSRLRGNDVTTAENIHTYLQSRRECVESALRSVFPSGWTVPATLREAMDYSLLAGGKRLRPILVLAAAEAVTGDEGGASDRAMPFACAVEMIHTYSLIHDDLPAMDNDDFRRGRLTNHKVFGDAMAILAGDGLLTHAFYVAAQASKLGVPADKVLAVTEELARFAGLPGMVGGQVADMLGEQGVTSLEQLEYIHLHKTSDLIRFSLRAGGYASDADEKQLEAFGLFGRNVGLAFQIQDDILDLTGTEAKLGKPVKSDERQEKVTYPFLLGLEESRKRVTELTNEAGEVLLQAGLANPDRLIGIAGYLLNRDH</sequence>
<dbReference type="AlphaFoldDB" id="A0A494Y4F5"/>
<dbReference type="InterPro" id="IPR053378">
    <property type="entry name" value="Prenyl_diphosphate_synthase"/>
</dbReference>
<dbReference type="PANTHER" id="PTHR43281">
    <property type="entry name" value="FARNESYL DIPHOSPHATE SYNTHASE"/>
    <property type="match status" value="1"/>
</dbReference>
<dbReference type="GO" id="GO:0016114">
    <property type="term" value="P:terpenoid biosynthetic process"/>
    <property type="evidence" value="ECO:0007669"/>
    <property type="project" value="UniProtKB-ARBA"/>
</dbReference>
<proteinExistence type="inferred from homology"/>
<keyword evidence="14" id="KW-1185">Reference proteome</keyword>
<evidence type="ECO:0000256" key="3">
    <source>
        <dbReference type="ARBA" id="ARBA00012439"/>
    </source>
</evidence>
<dbReference type="SFLD" id="SFLDS00005">
    <property type="entry name" value="Isoprenoid_Synthase_Type_I"/>
    <property type="match status" value="1"/>
</dbReference>
<gene>
    <name evidence="13" type="ORF">D7Z26_04035</name>
</gene>
<evidence type="ECO:0000313" key="13">
    <source>
        <dbReference type="EMBL" id="RKP57161.1"/>
    </source>
</evidence>
<name>A0A494Y4F5_9BACL</name>
<dbReference type="EC" id="2.5.1.10" evidence="3"/>
<evidence type="ECO:0000256" key="2">
    <source>
        <dbReference type="ARBA" id="ARBA00006706"/>
    </source>
</evidence>
<dbReference type="CDD" id="cd00685">
    <property type="entry name" value="Trans_IPPS_HT"/>
    <property type="match status" value="1"/>
</dbReference>
<dbReference type="Proteomes" id="UP000282076">
    <property type="component" value="Unassembled WGS sequence"/>
</dbReference>
<dbReference type="Gene3D" id="1.10.600.10">
    <property type="entry name" value="Farnesyl Diphosphate Synthase"/>
    <property type="match status" value="1"/>
</dbReference>
<evidence type="ECO:0000256" key="9">
    <source>
        <dbReference type="ARBA" id="ARBA00032380"/>
    </source>
</evidence>
<dbReference type="OrthoDB" id="9805316at2"/>
<accession>A0A494Y4F5</accession>
<dbReference type="EMBL" id="RBZM01000002">
    <property type="protein sequence ID" value="RKP57161.1"/>
    <property type="molecule type" value="Genomic_DNA"/>
</dbReference>
<dbReference type="InterPro" id="IPR033749">
    <property type="entry name" value="Polyprenyl_synt_CS"/>
</dbReference>
<comment type="caution">
    <text evidence="13">The sequence shown here is derived from an EMBL/GenBank/DDBJ whole genome shotgun (WGS) entry which is preliminary data.</text>
</comment>
<dbReference type="GO" id="GO:0004337">
    <property type="term" value="F:(2E,6E)-farnesyl diphosphate synthase activity"/>
    <property type="evidence" value="ECO:0007669"/>
    <property type="project" value="UniProtKB-EC"/>
</dbReference>
<dbReference type="PROSITE" id="PS00723">
    <property type="entry name" value="POLYPRENYL_SYNTHASE_1"/>
    <property type="match status" value="1"/>
</dbReference>
<keyword evidence="7" id="KW-0460">Magnesium</keyword>
<evidence type="ECO:0000256" key="5">
    <source>
        <dbReference type="ARBA" id="ARBA00022679"/>
    </source>
</evidence>
<dbReference type="NCBIfam" id="NF045485">
    <property type="entry name" value="FPPsyn"/>
    <property type="match status" value="1"/>
</dbReference>
<dbReference type="SUPFAM" id="SSF48576">
    <property type="entry name" value="Terpenoid synthases"/>
    <property type="match status" value="1"/>
</dbReference>
<comment type="catalytic activity">
    <reaction evidence="11">
        <text>isopentenyl diphosphate + (2E)-geranyl diphosphate = (2E,6E)-farnesyl diphosphate + diphosphate</text>
        <dbReference type="Rhea" id="RHEA:19361"/>
        <dbReference type="ChEBI" id="CHEBI:33019"/>
        <dbReference type="ChEBI" id="CHEBI:58057"/>
        <dbReference type="ChEBI" id="CHEBI:128769"/>
        <dbReference type="ChEBI" id="CHEBI:175763"/>
        <dbReference type="EC" id="2.5.1.10"/>
    </reaction>
</comment>
<dbReference type="Pfam" id="PF00348">
    <property type="entry name" value="polyprenyl_synt"/>
    <property type="match status" value="1"/>
</dbReference>
<dbReference type="InterPro" id="IPR000092">
    <property type="entry name" value="Polyprenyl_synt"/>
</dbReference>
<dbReference type="PANTHER" id="PTHR43281:SF1">
    <property type="entry name" value="FARNESYL DIPHOSPHATE SYNTHASE"/>
    <property type="match status" value="1"/>
</dbReference>
<keyword evidence="8" id="KW-0414">Isoprene biosynthesis</keyword>
<evidence type="ECO:0000256" key="10">
    <source>
        <dbReference type="ARBA" id="ARBA00032873"/>
    </source>
</evidence>
<evidence type="ECO:0000256" key="6">
    <source>
        <dbReference type="ARBA" id="ARBA00022723"/>
    </source>
</evidence>
<evidence type="ECO:0000256" key="12">
    <source>
        <dbReference type="RuleBase" id="RU004466"/>
    </source>
</evidence>
<dbReference type="InterPro" id="IPR008949">
    <property type="entry name" value="Isoprenoid_synthase_dom_sf"/>
</dbReference>
<reference evidence="13 14" key="1">
    <citation type="submission" date="2018-10" db="EMBL/GenBank/DDBJ databases">
        <title>Cohnella sp. M2MS4P-1, whole genome shotgun sequence.</title>
        <authorList>
            <person name="Tuo L."/>
        </authorList>
    </citation>
    <scope>NUCLEOTIDE SEQUENCE [LARGE SCALE GENOMIC DNA]</scope>
    <source>
        <strain evidence="13 14">M2MS4P-1</strain>
    </source>
</reference>
<evidence type="ECO:0000256" key="4">
    <source>
        <dbReference type="ARBA" id="ARBA00015100"/>
    </source>
</evidence>
<evidence type="ECO:0000256" key="8">
    <source>
        <dbReference type="ARBA" id="ARBA00023229"/>
    </source>
</evidence>
<dbReference type="SFLD" id="SFLDG01017">
    <property type="entry name" value="Polyprenyl_Transferase_Like"/>
    <property type="match status" value="1"/>
</dbReference>
<protein>
    <recommendedName>
        <fullName evidence="4">Farnesyl diphosphate synthase</fullName>
        <ecNumber evidence="3">2.5.1.10</ecNumber>
    </recommendedName>
    <alternativeName>
        <fullName evidence="10">(2E,6E)-farnesyl diphosphate synthase</fullName>
    </alternativeName>
    <alternativeName>
        <fullName evidence="9">Geranyltranstransferase</fullName>
    </alternativeName>
</protein>
<evidence type="ECO:0000313" key="14">
    <source>
        <dbReference type="Proteomes" id="UP000282076"/>
    </source>
</evidence>
<evidence type="ECO:0000256" key="11">
    <source>
        <dbReference type="ARBA" id="ARBA00049399"/>
    </source>
</evidence>